<evidence type="ECO:0000256" key="7">
    <source>
        <dbReference type="ARBA" id="ARBA00022927"/>
    </source>
</evidence>
<evidence type="ECO:0000313" key="13">
    <source>
        <dbReference type="EMBL" id="MBE0369791.1"/>
    </source>
</evidence>
<keyword evidence="3 10" id="KW-0813">Transport</keyword>
<dbReference type="Pfam" id="PF12693">
    <property type="entry name" value="GspL_C"/>
    <property type="match status" value="1"/>
</dbReference>
<keyword evidence="7 10" id="KW-0653">Protein transport</keyword>
<dbReference type="RefSeq" id="WP_192508996.1">
    <property type="nucleotide sequence ID" value="NZ_AQGV01000014.1"/>
</dbReference>
<evidence type="ECO:0000256" key="5">
    <source>
        <dbReference type="ARBA" id="ARBA00022519"/>
    </source>
</evidence>
<comment type="subcellular location">
    <subcellularLocation>
        <location evidence="1">Cell inner membrane</location>
        <topology evidence="1">Single-pass membrane protein</topology>
    </subcellularLocation>
</comment>
<reference evidence="13 14" key="1">
    <citation type="submission" date="2015-03" db="EMBL/GenBank/DDBJ databases">
        <title>Genome sequence of Pseudoalteromonas aurantia.</title>
        <authorList>
            <person name="Xie B.-B."/>
            <person name="Rong J.-C."/>
            <person name="Qin Q.-L."/>
            <person name="Zhang Y.-Z."/>
        </authorList>
    </citation>
    <scope>NUCLEOTIDE SEQUENCE [LARGE SCALE GENOMIC DNA]</scope>
    <source>
        <strain evidence="13 14">208</strain>
    </source>
</reference>
<evidence type="ECO:0000259" key="11">
    <source>
        <dbReference type="Pfam" id="PF05134"/>
    </source>
</evidence>
<evidence type="ECO:0000259" key="12">
    <source>
        <dbReference type="Pfam" id="PF12693"/>
    </source>
</evidence>
<accession>A0ABR9EFM1</accession>
<evidence type="ECO:0000256" key="4">
    <source>
        <dbReference type="ARBA" id="ARBA00022475"/>
    </source>
</evidence>
<evidence type="ECO:0000256" key="2">
    <source>
        <dbReference type="ARBA" id="ARBA00005318"/>
    </source>
</evidence>
<dbReference type="NCBIfam" id="TIGR01709">
    <property type="entry name" value="typeII_sec_gspL"/>
    <property type="match status" value="1"/>
</dbReference>
<dbReference type="Gene3D" id="3.30.1360.100">
    <property type="entry name" value="General secretion pathway protein M, EpsM"/>
    <property type="match status" value="1"/>
</dbReference>
<name>A0ABR9EFM1_9GAMM</name>
<dbReference type="EMBL" id="AQGV01000014">
    <property type="protein sequence ID" value="MBE0369791.1"/>
    <property type="molecule type" value="Genomic_DNA"/>
</dbReference>
<dbReference type="Gene3D" id="3.30.420.370">
    <property type="match status" value="1"/>
</dbReference>
<dbReference type="InterPro" id="IPR043129">
    <property type="entry name" value="ATPase_NBD"/>
</dbReference>
<comment type="similarity">
    <text evidence="2 10">Belongs to the GSP L family.</text>
</comment>
<keyword evidence="14" id="KW-1185">Reference proteome</keyword>
<evidence type="ECO:0000256" key="9">
    <source>
        <dbReference type="ARBA" id="ARBA00023136"/>
    </source>
</evidence>
<dbReference type="InterPro" id="IPR025691">
    <property type="entry name" value="GspL_pp_dom"/>
</dbReference>
<sequence>MTEKLVIRVGQSHQNSVHWLIFSTHDEQIIASGELANGAEIGALTEKAAPRDTVLLLPSSQVQLKSVALPTKWNRKLEQALPFMLEEQLACDVDDVFIAIGKPVTDGDQHSIQIALCDQKWLQDWLEIFDSAEIELHSIVPDALLLPEPEENALAMVELADQWLCRFGQWQVSAIEKSWGADYLHALAPAEIAHYSPADTLPDIAPKVAKESEYDLPLAIFAKQLKHQGFTLRQGIFAGKKKQPQWWRDWRSGLIAASIAVVSFIGVKSTQLIMLQSQADAYKAEAVTVYQKAFPGKVVRPHLLRQQIKNELAGLSGSEQGGFLELTNHFVAVYGEVKSFTPETIRYDRRLNELRVRAQAGGFQVFGQVKAILEQRGLNVQQGSLNNDGDVVIGEIRLRGES</sequence>
<evidence type="ECO:0000256" key="6">
    <source>
        <dbReference type="ARBA" id="ARBA00022692"/>
    </source>
</evidence>
<keyword evidence="4" id="KW-1003">Cell membrane</keyword>
<evidence type="ECO:0000256" key="8">
    <source>
        <dbReference type="ARBA" id="ARBA00022989"/>
    </source>
</evidence>
<dbReference type="SUPFAM" id="SSF53067">
    <property type="entry name" value="Actin-like ATPase domain"/>
    <property type="match status" value="2"/>
</dbReference>
<keyword evidence="5" id="KW-0997">Cell inner membrane</keyword>
<dbReference type="Proteomes" id="UP000615755">
    <property type="component" value="Unassembled WGS sequence"/>
</dbReference>
<feature type="domain" description="GspL periplasmic" evidence="12">
    <location>
        <begin position="247"/>
        <end position="399"/>
    </location>
</feature>
<organism evidence="13 14">
    <name type="scientific">Pseudoalteromonas aurantia 208</name>
    <dbReference type="NCBI Taxonomy" id="1314867"/>
    <lineage>
        <taxon>Bacteria</taxon>
        <taxon>Pseudomonadati</taxon>
        <taxon>Pseudomonadota</taxon>
        <taxon>Gammaproteobacteria</taxon>
        <taxon>Alteromonadales</taxon>
        <taxon>Pseudoalteromonadaceae</taxon>
        <taxon>Pseudoalteromonas</taxon>
    </lineage>
</organism>
<dbReference type="Gene3D" id="3.30.420.380">
    <property type="match status" value="1"/>
</dbReference>
<keyword evidence="6" id="KW-0812">Transmembrane</keyword>
<comment type="function">
    <text evidence="10">Inner membrane component of the type II secretion system required for the energy-dependent secretion of extracellular factors such as proteases and toxins from the periplasm.</text>
</comment>
<comment type="caution">
    <text evidence="13">The sequence shown here is derived from an EMBL/GenBank/DDBJ whole genome shotgun (WGS) entry which is preliminary data.</text>
</comment>
<evidence type="ECO:0000256" key="10">
    <source>
        <dbReference type="PIRNR" id="PIRNR015761"/>
    </source>
</evidence>
<keyword evidence="9" id="KW-0472">Membrane</keyword>
<proteinExistence type="inferred from homology"/>
<dbReference type="InterPro" id="IPR007812">
    <property type="entry name" value="T2SS_protein-GspL"/>
</dbReference>
<keyword evidence="8" id="KW-1133">Transmembrane helix</keyword>
<protein>
    <recommendedName>
        <fullName evidence="10">Type II secretion system protein L</fullName>
        <shortName evidence="10">T2SS protein L</shortName>
    </recommendedName>
</protein>
<dbReference type="InterPro" id="IPR024230">
    <property type="entry name" value="GspL_cyto_dom"/>
</dbReference>
<evidence type="ECO:0000256" key="3">
    <source>
        <dbReference type="ARBA" id="ARBA00022448"/>
    </source>
</evidence>
<dbReference type="Pfam" id="PF05134">
    <property type="entry name" value="T2SSL"/>
    <property type="match status" value="1"/>
</dbReference>
<evidence type="ECO:0000313" key="14">
    <source>
        <dbReference type="Proteomes" id="UP000615755"/>
    </source>
</evidence>
<gene>
    <name evidence="13" type="primary">gspL</name>
    <name evidence="13" type="ORF">PAUR_a4366</name>
</gene>
<evidence type="ECO:0000256" key="1">
    <source>
        <dbReference type="ARBA" id="ARBA00004377"/>
    </source>
</evidence>
<dbReference type="PIRSF" id="PIRSF015761">
    <property type="entry name" value="Protein_L"/>
    <property type="match status" value="1"/>
</dbReference>
<feature type="domain" description="GspL cytoplasmic actin-ATPase-like" evidence="11">
    <location>
        <begin position="5"/>
        <end position="239"/>
    </location>
</feature>
<dbReference type="CDD" id="cd24017">
    <property type="entry name" value="ASKHA_T2SSL_N"/>
    <property type="match status" value="1"/>
</dbReference>